<dbReference type="Pfam" id="PF25829">
    <property type="entry name" value="DUF7953"/>
    <property type="match status" value="1"/>
</dbReference>
<proteinExistence type="predicted"/>
<feature type="transmembrane region" description="Helical" evidence="2">
    <location>
        <begin position="182"/>
        <end position="205"/>
    </location>
</feature>
<evidence type="ECO:0000256" key="2">
    <source>
        <dbReference type="SAM" id="Phobius"/>
    </source>
</evidence>
<feature type="transmembrane region" description="Helical" evidence="2">
    <location>
        <begin position="141"/>
        <end position="162"/>
    </location>
</feature>
<evidence type="ECO:0000313" key="4">
    <source>
        <dbReference type="EMBL" id="KAG6533246.1"/>
    </source>
</evidence>
<feature type="compositionally biased region" description="Basic and acidic residues" evidence="1">
    <location>
        <begin position="1"/>
        <end position="19"/>
    </location>
</feature>
<keyword evidence="2" id="KW-1133">Transmembrane helix</keyword>
<organism evidence="4 5">
    <name type="scientific">Zingiber officinale</name>
    <name type="common">Ginger</name>
    <name type="synonym">Amomum zingiber</name>
    <dbReference type="NCBI Taxonomy" id="94328"/>
    <lineage>
        <taxon>Eukaryota</taxon>
        <taxon>Viridiplantae</taxon>
        <taxon>Streptophyta</taxon>
        <taxon>Embryophyta</taxon>
        <taxon>Tracheophyta</taxon>
        <taxon>Spermatophyta</taxon>
        <taxon>Magnoliopsida</taxon>
        <taxon>Liliopsida</taxon>
        <taxon>Zingiberales</taxon>
        <taxon>Zingiberaceae</taxon>
        <taxon>Zingiber</taxon>
    </lineage>
</organism>
<gene>
    <name evidence="4" type="ORF">ZIOFF_007112</name>
</gene>
<keyword evidence="2" id="KW-0472">Membrane</keyword>
<keyword evidence="5" id="KW-1185">Reference proteome</keyword>
<dbReference type="EMBL" id="JACMSC010000002">
    <property type="protein sequence ID" value="KAG6533246.1"/>
    <property type="molecule type" value="Genomic_DNA"/>
</dbReference>
<evidence type="ECO:0000313" key="5">
    <source>
        <dbReference type="Proteomes" id="UP000734854"/>
    </source>
</evidence>
<dbReference type="Proteomes" id="UP000734854">
    <property type="component" value="Unassembled WGS sequence"/>
</dbReference>
<sequence length="238" mass="27414">MAREARLDADGRGARRSTEDGEAVGDGGSGRRFDRPGYDRTKMAFLKIEPIYRIWSPDEMYILLFQPLTVLSHNKCKRCGLYESDRLKSDDVFDEWELCPDDFLTGISIHYKSKEFNATLECDECKTTHGKNPAPQYIQGILILTISIMIFLFCEILFFVDYSRYYPAQPPKASGVPYNKKLVAGIVIITVFICIMSTLIVVSAYKYWQRRKRERDQARFLKLFEDGDDIEDELGLGL</sequence>
<protein>
    <recommendedName>
        <fullName evidence="3">DUF7953 domain-containing protein</fullName>
    </recommendedName>
</protein>
<comment type="caution">
    <text evidence="4">The sequence shown here is derived from an EMBL/GenBank/DDBJ whole genome shotgun (WGS) entry which is preliminary data.</text>
</comment>
<feature type="domain" description="DUF7953" evidence="3">
    <location>
        <begin position="65"/>
        <end position="122"/>
    </location>
</feature>
<feature type="region of interest" description="Disordered" evidence="1">
    <location>
        <begin position="1"/>
        <end position="35"/>
    </location>
</feature>
<dbReference type="AlphaFoldDB" id="A0A8J5M3B3"/>
<reference evidence="4 5" key="1">
    <citation type="submission" date="2020-08" db="EMBL/GenBank/DDBJ databases">
        <title>Plant Genome Project.</title>
        <authorList>
            <person name="Zhang R.-G."/>
        </authorList>
    </citation>
    <scope>NUCLEOTIDE SEQUENCE [LARGE SCALE GENOMIC DNA]</scope>
    <source>
        <tissue evidence="4">Rhizome</tissue>
    </source>
</reference>
<dbReference type="PANTHER" id="PTHR33780">
    <property type="entry name" value="EXPRESSED PROTEIN"/>
    <property type="match status" value="1"/>
</dbReference>
<evidence type="ECO:0000259" key="3">
    <source>
        <dbReference type="Pfam" id="PF25829"/>
    </source>
</evidence>
<dbReference type="PANTHER" id="PTHR33780:SF3">
    <property type="entry name" value="EXPRESSED PROTEIN"/>
    <property type="match status" value="1"/>
</dbReference>
<dbReference type="InterPro" id="IPR057713">
    <property type="entry name" value="DUF7953"/>
</dbReference>
<keyword evidence="2" id="KW-0812">Transmembrane</keyword>
<evidence type="ECO:0000256" key="1">
    <source>
        <dbReference type="SAM" id="MobiDB-lite"/>
    </source>
</evidence>
<accession>A0A8J5M3B3</accession>
<name>A0A8J5M3B3_ZINOF</name>